<dbReference type="Proteomes" id="UP000004318">
    <property type="component" value="Unassembled WGS sequence"/>
</dbReference>
<dbReference type="STRING" id="252305.OB2597_14606"/>
<dbReference type="SUPFAM" id="SSF48371">
    <property type="entry name" value="ARM repeat"/>
    <property type="match status" value="1"/>
</dbReference>
<sequence>MLSVADLQDRAAIFTLVSGKLDQEHSFGGWEGLWESLLDCLDEYEEINEDGVRRHLQEQREAARHRRETENSKNNYTGASAEYSAQRASKTTDEQDFTNALMSIVANCDPTSASSLDTAIQDAKASDGLPFENTNRLFEELRKICPYDKRVNFLEALCEAAELEFDRALDFIIECIEDWGTSSAHVKNSGAGLIKKLFAFKGSELFELRYSGIPRQINRLSKLSGDQKFVLQTVLETIAKERLELEGDEWLQLATSLSRHADPSTALTAFEDFLAGPSAKVGDEIGEGAYRADFAGKSDEGDVFADIIWHLLGDSDAFVRWNAARSLKGMLDVGLIQDVGRLLDRFDTEKNPSLASEEHHFSFLNAQQWLLMGLSRAALHHSEALNPLKTRIAALAKQPNSHVLNKLHIARCLKNIESGEPMSPELAQLWEEVLTPPHGIVERDGWPENKVRRFDFGFEHDFKEYKISSLAELFWISNNEASDLVAEEVKKRWPGTNSMSDFPGRFRYRGDERFETYREHIQRHARLHAATTLVKTKPVVRRSYDWEGLDPWQSFIESGDVSFKDGSWLSDHKDCVPAQAREHLL</sequence>
<organism evidence="2 3">
    <name type="scientific">Pseudooceanicola batsensis (strain ATCC BAA-863 / DSM 15984 / KCTC 12145 / HTCC2597)</name>
    <name type="common">Oceanicola batsensis</name>
    <dbReference type="NCBI Taxonomy" id="252305"/>
    <lineage>
        <taxon>Bacteria</taxon>
        <taxon>Pseudomonadati</taxon>
        <taxon>Pseudomonadota</taxon>
        <taxon>Alphaproteobacteria</taxon>
        <taxon>Rhodobacterales</taxon>
        <taxon>Paracoccaceae</taxon>
        <taxon>Pseudooceanicola</taxon>
    </lineage>
</organism>
<dbReference type="HOGENOM" id="CLU_466063_0_0_5"/>
<dbReference type="AlphaFoldDB" id="A3U283"/>
<name>A3U283_PSEBH</name>
<proteinExistence type="predicted"/>
<evidence type="ECO:0000256" key="1">
    <source>
        <dbReference type="SAM" id="MobiDB-lite"/>
    </source>
</evidence>
<reference evidence="2 3" key="1">
    <citation type="journal article" date="2010" name="J. Bacteriol.">
        <title>Genome sequences of Oceanicola granulosus HTCC2516(T) and Oceanicola batsensis HTCC2597(TDelta).</title>
        <authorList>
            <person name="Thrash J.C."/>
            <person name="Cho J.C."/>
            <person name="Vergin K.L."/>
            <person name="Giovannoni S.J."/>
        </authorList>
    </citation>
    <scope>NUCLEOTIDE SEQUENCE [LARGE SCALE GENOMIC DNA]</scope>
    <source>
        <strain evidence="3">ATCC BAA-863 / DSM 15984 / KCTC 12145 / HTCC2597</strain>
    </source>
</reference>
<keyword evidence="3" id="KW-1185">Reference proteome</keyword>
<accession>A3U283</accession>
<feature type="compositionally biased region" description="Basic and acidic residues" evidence="1">
    <location>
        <begin position="57"/>
        <end position="71"/>
    </location>
</feature>
<dbReference type="eggNOG" id="COG0470">
    <property type="taxonomic scope" value="Bacteria"/>
</dbReference>
<evidence type="ECO:0000313" key="2">
    <source>
        <dbReference type="EMBL" id="EAQ01683.1"/>
    </source>
</evidence>
<comment type="caution">
    <text evidence="2">The sequence shown here is derived from an EMBL/GenBank/DDBJ whole genome shotgun (WGS) entry which is preliminary data.</text>
</comment>
<protein>
    <submittedName>
        <fullName evidence="2">Uncharacterized protein</fullName>
    </submittedName>
</protein>
<feature type="region of interest" description="Disordered" evidence="1">
    <location>
        <begin position="57"/>
        <end position="89"/>
    </location>
</feature>
<gene>
    <name evidence="2" type="ORF">OB2597_14606</name>
</gene>
<evidence type="ECO:0000313" key="3">
    <source>
        <dbReference type="Proteomes" id="UP000004318"/>
    </source>
</evidence>
<dbReference type="EMBL" id="AAMO01000011">
    <property type="protein sequence ID" value="EAQ01683.1"/>
    <property type="molecule type" value="Genomic_DNA"/>
</dbReference>
<dbReference type="InterPro" id="IPR016024">
    <property type="entry name" value="ARM-type_fold"/>
</dbReference>